<protein>
    <submittedName>
        <fullName evidence="3">LALA0S01e04412g1_1</fullName>
    </submittedName>
</protein>
<dbReference type="PANTHER" id="PTHR18916:SF93">
    <property type="entry name" value="RESTIN HOMOLOG"/>
    <property type="match status" value="1"/>
</dbReference>
<organism evidence="3 4">
    <name type="scientific">Lachancea lanzarotensis</name>
    <dbReference type="NCBI Taxonomy" id="1245769"/>
    <lineage>
        <taxon>Eukaryota</taxon>
        <taxon>Fungi</taxon>
        <taxon>Dikarya</taxon>
        <taxon>Ascomycota</taxon>
        <taxon>Saccharomycotina</taxon>
        <taxon>Saccharomycetes</taxon>
        <taxon>Saccharomycetales</taxon>
        <taxon>Saccharomycetaceae</taxon>
        <taxon>Lachancea</taxon>
    </lineage>
</organism>
<dbReference type="PROSITE" id="PS50245">
    <property type="entry name" value="CAP_GLY_2"/>
    <property type="match status" value="1"/>
</dbReference>
<dbReference type="SUPFAM" id="SSF74924">
    <property type="entry name" value="Cap-Gly domain"/>
    <property type="match status" value="1"/>
</dbReference>
<feature type="coiled-coil region" evidence="1">
    <location>
        <begin position="197"/>
        <end position="332"/>
    </location>
</feature>
<reference evidence="3 4" key="1">
    <citation type="submission" date="2014-12" db="EMBL/GenBank/DDBJ databases">
        <authorList>
            <person name="Neuveglise Cecile"/>
        </authorList>
    </citation>
    <scope>NUCLEOTIDE SEQUENCE [LARGE SCALE GENOMIC DNA]</scope>
    <source>
        <strain evidence="3 4">CBS 12615</strain>
    </source>
</reference>
<sequence length="809" mass="92856">MLELGQKARIGGLVGTVRFIGETRFAKGVWCGVELDEKTGKNDGSVDGIRYFETLKKDGFYGLFGKLGAVHAVENEIHGHMLPLDQNSGGKMQKLVVKLQDKLNDIHSRYGKLELDLEACIMDKEAQRLEIEELSIELDSLKLEHQDLVAHVQELTEELDLRRSIDLEEWKENVSSDALWKRNKLLQSTLFKVQISLDTFRNLNKDLEKQNQDLSVENKTVRKTLEDANEELDGFRRLLDSMGSQLDSEVSYDHIVDKLTQENAGLHSQLEDYTLAMDELRAEREVANDLEHMYRDLEEELSQQLHSLREKLENAQQKINTLEAQNSQLMLRDPTAKRHLEELTDQIQQLHTELHYKSLNNQFLVESWGGSDKRHPLVLSRQLSFLSKMLDAGSPDISYKTVQAYFLLQLASQSYISEARTSRHAKLENSMVELYTQSQIENWKESLIKSEVPEELVELGMKSFSNLKNSRVDLDPLVLFQTLQRTSRVLTSSRRDLTDELKSALSRLLVLCDQRSKPAAEGSIALLESNGVFATATDFFEKVICALKSDSLQQSEATTFLEGFLNKLSELKIVVQADARHDNASELQNTDARNAILKSKKLELEVKELRKMVSVKTDNIEELKLKLKVFENKLQRQIEQENIVSDLQNNLSSLQFSREELQSSVRSLKDSNTELKEALEDERIRRRFLFPNKQLVNLTKETDGMDRLGLACKINDLQVTISSMQHAYEGLDENFWLMEPLSSNHSFANAKFFNDLEKSRNMFSEFVREADIMPIRLEYPSKGSSLGFYCRQLDEKKARLVDQLHDLTS</sequence>
<dbReference type="InterPro" id="IPR036859">
    <property type="entry name" value="CAP-Gly_dom_sf"/>
</dbReference>
<dbReference type="STRING" id="1245769.A0A0C7N0X1"/>
<keyword evidence="4" id="KW-1185">Reference proteome</keyword>
<dbReference type="OrthoDB" id="2130750at2759"/>
<feature type="coiled-coil region" evidence="1">
    <location>
        <begin position="592"/>
        <end position="685"/>
    </location>
</feature>
<feature type="domain" description="CAP-Gly" evidence="2">
    <location>
        <begin position="21"/>
        <end position="66"/>
    </location>
</feature>
<dbReference type="Pfam" id="PF01302">
    <property type="entry name" value="CAP_GLY"/>
    <property type="match status" value="1"/>
</dbReference>
<dbReference type="HOGENOM" id="CLU_018256_0_0_1"/>
<dbReference type="EMBL" id="LN736360">
    <property type="protein sequence ID" value="CEP60162.1"/>
    <property type="molecule type" value="Genomic_DNA"/>
</dbReference>
<dbReference type="PANTHER" id="PTHR18916">
    <property type="entry name" value="DYNACTIN 1-RELATED MICROTUBULE-BINDING"/>
    <property type="match status" value="1"/>
</dbReference>
<evidence type="ECO:0000256" key="1">
    <source>
        <dbReference type="SAM" id="Coils"/>
    </source>
</evidence>
<gene>
    <name evidence="3" type="ORF">LALA0_S01e04412g</name>
</gene>
<dbReference type="InterPro" id="IPR000938">
    <property type="entry name" value="CAP-Gly_domain"/>
</dbReference>
<keyword evidence="1" id="KW-0175">Coiled coil</keyword>
<evidence type="ECO:0000313" key="4">
    <source>
        <dbReference type="Proteomes" id="UP000054304"/>
    </source>
</evidence>
<dbReference type="SMART" id="SM01052">
    <property type="entry name" value="CAP_GLY"/>
    <property type="match status" value="1"/>
</dbReference>
<dbReference type="AlphaFoldDB" id="A0A0C7N0X1"/>
<evidence type="ECO:0000313" key="3">
    <source>
        <dbReference type="EMBL" id="CEP60162.1"/>
    </source>
</evidence>
<dbReference type="GeneID" id="34683535"/>
<accession>A0A0C7N0X1</accession>
<dbReference type="Proteomes" id="UP000054304">
    <property type="component" value="Unassembled WGS sequence"/>
</dbReference>
<evidence type="ECO:0000259" key="2">
    <source>
        <dbReference type="PROSITE" id="PS50245"/>
    </source>
</evidence>
<dbReference type="RefSeq" id="XP_022626407.1">
    <property type="nucleotide sequence ID" value="XM_022774296.1"/>
</dbReference>
<dbReference type="PROSITE" id="PS00845">
    <property type="entry name" value="CAP_GLY_1"/>
    <property type="match status" value="1"/>
</dbReference>
<feature type="coiled-coil region" evidence="1">
    <location>
        <begin position="124"/>
        <end position="158"/>
    </location>
</feature>
<proteinExistence type="predicted"/>
<dbReference type="Gene3D" id="2.30.30.190">
    <property type="entry name" value="CAP Gly-rich-like domain"/>
    <property type="match status" value="1"/>
</dbReference>
<name>A0A0C7N0X1_9SACH</name>